<dbReference type="SUPFAM" id="SSF56436">
    <property type="entry name" value="C-type lectin-like"/>
    <property type="match status" value="1"/>
</dbReference>
<comment type="caution">
    <text evidence="4">The sequence shown here is derived from an EMBL/GenBank/DDBJ whole genome shotgun (WGS) entry which is preliminary data.</text>
</comment>
<gene>
    <name evidence="4" type="ORF">DPMN_110229</name>
</gene>
<dbReference type="PROSITE" id="PS50041">
    <property type="entry name" value="C_TYPE_LECTIN_2"/>
    <property type="match status" value="1"/>
</dbReference>
<dbReference type="AlphaFoldDB" id="A0A9D4KC72"/>
<dbReference type="CDD" id="cd00037">
    <property type="entry name" value="CLECT"/>
    <property type="match status" value="1"/>
</dbReference>
<sequence length="154" mass="17643">MIFILMIGLLVVSKARGNCPDGFVQFRESCYHFSHSRETWMGAQVACKEAFFPTKANLVKIDDQAENQFLFRQAQATRTEYWIGASDLQVKGVYRWLNSGQEVGTYFNFWIYSGNPSGGPEHCMEISLNTNNVPFWNDQTCTDFQHFICETAAK</sequence>
<keyword evidence="5" id="KW-1185">Reference proteome</keyword>
<keyword evidence="1" id="KW-1015">Disulfide bond</keyword>
<evidence type="ECO:0000256" key="2">
    <source>
        <dbReference type="SAM" id="SignalP"/>
    </source>
</evidence>
<dbReference type="InterPro" id="IPR018378">
    <property type="entry name" value="C-type_lectin_CS"/>
</dbReference>
<evidence type="ECO:0000259" key="3">
    <source>
        <dbReference type="PROSITE" id="PS50041"/>
    </source>
</evidence>
<evidence type="ECO:0000256" key="1">
    <source>
        <dbReference type="ARBA" id="ARBA00023157"/>
    </source>
</evidence>
<name>A0A9D4KC72_DREPO</name>
<evidence type="ECO:0000313" key="5">
    <source>
        <dbReference type="Proteomes" id="UP000828390"/>
    </source>
</evidence>
<keyword evidence="2" id="KW-0732">Signal</keyword>
<reference evidence="4" key="1">
    <citation type="journal article" date="2019" name="bioRxiv">
        <title>The Genome of the Zebra Mussel, Dreissena polymorpha: A Resource for Invasive Species Research.</title>
        <authorList>
            <person name="McCartney M.A."/>
            <person name="Auch B."/>
            <person name="Kono T."/>
            <person name="Mallez S."/>
            <person name="Zhang Y."/>
            <person name="Obille A."/>
            <person name="Becker A."/>
            <person name="Abrahante J.E."/>
            <person name="Garbe J."/>
            <person name="Badalamenti J.P."/>
            <person name="Herman A."/>
            <person name="Mangelson H."/>
            <person name="Liachko I."/>
            <person name="Sullivan S."/>
            <person name="Sone E.D."/>
            <person name="Koren S."/>
            <person name="Silverstein K.A.T."/>
            <person name="Beckman K.B."/>
            <person name="Gohl D.M."/>
        </authorList>
    </citation>
    <scope>NUCLEOTIDE SEQUENCE</scope>
    <source>
        <strain evidence="4">Duluth1</strain>
        <tissue evidence="4">Whole animal</tissue>
    </source>
</reference>
<feature type="signal peptide" evidence="2">
    <location>
        <begin position="1"/>
        <end position="17"/>
    </location>
</feature>
<dbReference type="InterPro" id="IPR001304">
    <property type="entry name" value="C-type_lectin-like"/>
</dbReference>
<feature type="chain" id="PRO_5038669917" description="C-type lectin domain-containing protein" evidence="2">
    <location>
        <begin position="18"/>
        <end position="154"/>
    </location>
</feature>
<protein>
    <recommendedName>
        <fullName evidence="3">C-type lectin domain-containing protein</fullName>
    </recommendedName>
</protein>
<dbReference type="EMBL" id="JAIWYP010000004">
    <property type="protein sequence ID" value="KAH3836853.1"/>
    <property type="molecule type" value="Genomic_DNA"/>
</dbReference>
<dbReference type="Gene3D" id="3.10.100.10">
    <property type="entry name" value="Mannose-Binding Protein A, subunit A"/>
    <property type="match status" value="1"/>
</dbReference>
<evidence type="ECO:0000313" key="4">
    <source>
        <dbReference type="EMBL" id="KAH3836853.1"/>
    </source>
</evidence>
<dbReference type="Pfam" id="PF00059">
    <property type="entry name" value="Lectin_C"/>
    <property type="match status" value="1"/>
</dbReference>
<dbReference type="InterPro" id="IPR050111">
    <property type="entry name" value="C-type_lectin/snaclec_domain"/>
</dbReference>
<dbReference type="SMART" id="SM00034">
    <property type="entry name" value="CLECT"/>
    <property type="match status" value="1"/>
</dbReference>
<feature type="domain" description="C-type lectin" evidence="3">
    <location>
        <begin position="26"/>
        <end position="150"/>
    </location>
</feature>
<dbReference type="InterPro" id="IPR016187">
    <property type="entry name" value="CTDL_fold"/>
</dbReference>
<dbReference type="Proteomes" id="UP000828390">
    <property type="component" value="Unassembled WGS sequence"/>
</dbReference>
<dbReference type="PANTHER" id="PTHR22803">
    <property type="entry name" value="MANNOSE, PHOSPHOLIPASE, LECTIN RECEPTOR RELATED"/>
    <property type="match status" value="1"/>
</dbReference>
<dbReference type="OrthoDB" id="10047605at2759"/>
<proteinExistence type="predicted"/>
<dbReference type="PROSITE" id="PS00615">
    <property type="entry name" value="C_TYPE_LECTIN_1"/>
    <property type="match status" value="1"/>
</dbReference>
<dbReference type="InterPro" id="IPR016186">
    <property type="entry name" value="C-type_lectin-like/link_sf"/>
</dbReference>
<accession>A0A9D4KC72</accession>
<reference evidence="4" key="2">
    <citation type="submission" date="2020-11" db="EMBL/GenBank/DDBJ databases">
        <authorList>
            <person name="McCartney M.A."/>
            <person name="Auch B."/>
            <person name="Kono T."/>
            <person name="Mallez S."/>
            <person name="Becker A."/>
            <person name="Gohl D.M."/>
            <person name="Silverstein K.A.T."/>
            <person name="Koren S."/>
            <person name="Bechman K.B."/>
            <person name="Herman A."/>
            <person name="Abrahante J.E."/>
            <person name="Garbe J."/>
        </authorList>
    </citation>
    <scope>NUCLEOTIDE SEQUENCE</scope>
    <source>
        <strain evidence="4">Duluth1</strain>
        <tissue evidence="4">Whole animal</tissue>
    </source>
</reference>
<organism evidence="4 5">
    <name type="scientific">Dreissena polymorpha</name>
    <name type="common">Zebra mussel</name>
    <name type="synonym">Mytilus polymorpha</name>
    <dbReference type="NCBI Taxonomy" id="45954"/>
    <lineage>
        <taxon>Eukaryota</taxon>
        <taxon>Metazoa</taxon>
        <taxon>Spiralia</taxon>
        <taxon>Lophotrochozoa</taxon>
        <taxon>Mollusca</taxon>
        <taxon>Bivalvia</taxon>
        <taxon>Autobranchia</taxon>
        <taxon>Heteroconchia</taxon>
        <taxon>Euheterodonta</taxon>
        <taxon>Imparidentia</taxon>
        <taxon>Neoheterodontei</taxon>
        <taxon>Myida</taxon>
        <taxon>Dreissenoidea</taxon>
        <taxon>Dreissenidae</taxon>
        <taxon>Dreissena</taxon>
    </lineage>
</organism>